<protein>
    <submittedName>
        <fullName evidence="1">Uncharacterized protein</fullName>
    </submittedName>
</protein>
<name>A0ABR2J496_9PEZI</name>
<comment type="caution">
    <text evidence="1">The sequence shown here is derived from an EMBL/GenBank/DDBJ whole genome shotgun (WGS) entry which is preliminary data.</text>
</comment>
<keyword evidence="2" id="KW-1185">Reference proteome</keyword>
<evidence type="ECO:0000313" key="1">
    <source>
        <dbReference type="EMBL" id="KAK8872608.1"/>
    </source>
</evidence>
<dbReference type="Proteomes" id="UP001390339">
    <property type="component" value="Unassembled WGS sequence"/>
</dbReference>
<evidence type="ECO:0000313" key="2">
    <source>
        <dbReference type="Proteomes" id="UP001390339"/>
    </source>
</evidence>
<sequence>MNVGAVGHVGVIAERLKLQKIMLRSGVDMLIEQELKYQLVQAVCYGIIFRRSYNHRRRRRSPADHQGGSK</sequence>
<dbReference type="EMBL" id="JAPCWZ010000003">
    <property type="protein sequence ID" value="KAK8872608.1"/>
    <property type="molecule type" value="Genomic_DNA"/>
</dbReference>
<proteinExistence type="predicted"/>
<organism evidence="1 2">
    <name type="scientific">Apiospora arundinis</name>
    <dbReference type="NCBI Taxonomy" id="335852"/>
    <lineage>
        <taxon>Eukaryota</taxon>
        <taxon>Fungi</taxon>
        <taxon>Dikarya</taxon>
        <taxon>Ascomycota</taxon>
        <taxon>Pezizomycotina</taxon>
        <taxon>Sordariomycetes</taxon>
        <taxon>Xylariomycetidae</taxon>
        <taxon>Amphisphaeriales</taxon>
        <taxon>Apiosporaceae</taxon>
        <taxon>Apiospora</taxon>
    </lineage>
</organism>
<gene>
    <name evidence="1" type="ORF">PGQ11_003122</name>
</gene>
<reference evidence="1 2" key="1">
    <citation type="journal article" date="2024" name="IMA Fungus">
        <title>Apiospora arundinis, a panoply of carbohydrate-active enzymes and secondary metabolites.</title>
        <authorList>
            <person name="Sorensen T."/>
            <person name="Petersen C."/>
            <person name="Muurmann A.T."/>
            <person name="Christiansen J.V."/>
            <person name="Brundto M.L."/>
            <person name="Overgaard C.K."/>
            <person name="Boysen A.T."/>
            <person name="Wollenberg R.D."/>
            <person name="Larsen T.O."/>
            <person name="Sorensen J.L."/>
            <person name="Nielsen K.L."/>
            <person name="Sondergaard T.E."/>
        </authorList>
    </citation>
    <scope>NUCLEOTIDE SEQUENCE [LARGE SCALE GENOMIC DNA]</scope>
    <source>
        <strain evidence="1 2">AAU 773</strain>
    </source>
</reference>
<accession>A0ABR2J496</accession>